<evidence type="ECO:0008006" key="3">
    <source>
        <dbReference type="Google" id="ProtNLM"/>
    </source>
</evidence>
<dbReference type="Proteomes" id="UP000248887">
    <property type="component" value="Unassembled WGS sequence"/>
</dbReference>
<dbReference type="AlphaFoldDB" id="A0A2W5SVC4"/>
<name>A0A2W5SVC4_ANCNO</name>
<sequence>MKKLIVTAVGALLLLGCALLVPRMPLSDSRAEAANVVTAAPKGYRTCFTERRLVSTGTPRLESTRRCVFDD</sequence>
<evidence type="ECO:0000313" key="2">
    <source>
        <dbReference type="Proteomes" id="UP000248887"/>
    </source>
</evidence>
<comment type="caution">
    <text evidence="1">The sequence shown here is derived from an EMBL/GenBank/DDBJ whole genome shotgun (WGS) entry which is preliminary data.</text>
</comment>
<gene>
    <name evidence="1" type="ORF">DI549_08275</name>
</gene>
<dbReference type="EMBL" id="QFQD01000020">
    <property type="protein sequence ID" value="PZQ83333.1"/>
    <property type="molecule type" value="Genomic_DNA"/>
</dbReference>
<dbReference type="PROSITE" id="PS51257">
    <property type="entry name" value="PROKAR_LIPOPROTEIN"/>
    <property type="match status" value="1"/>
</dbReference>
<reference evidence="1 2" key="1">
    <citation type="submission" date="2017-08" db="EMBL/GenBank/DDBJ databases">
        <title>Infants hospitalized years apart are colonized by the same room-sourced microbial strains.</title>
        <authorList>
            <person name="Brooks B."/>
            <person name="Olm M.R."/>
            <person name="Firek B.A."/>
            <person name="Baker R."/>
            <person name="Thomas B.C."/>
            <person name="Morowitz M.J."/>
            <person name="Banfield J.F."/>
        </authorList>
    </citation>
    <scope>NUCLEOTIDE SEQUENCE [LARGE SCALE GENOMIC DNA]</scope>
    <source>
        <strain evidence="1">S2_005_001_R2_27</strain>
    </source>
</reference>
<organism evidence="1 2">
    <name type="scientific">Ancylobacter novellus</name>
    <name type="common">Thiobacillus novellus</name>
    <dbReference type="NCBI Taxonomy" id="921"/>
    <lineage>
        <taxon>Bacteria</taxon>
        <taxon>Pseudomonadati</taxon>
        <taxon>Pseudomonadota</taxon>
        <taxon>Alphaproteobacteria</taxon>
        <taxon>Hyphomicrobiales</taxon>
        <taxon>Xanthobacteraceae</taxon>
        <taxon>Ancylobacter</taxon>
    </lineage>
</organism>
<accession>A0A2W5SVC4</accession>
<evidence type="ECO:0000313" key="1">
    <source>
        <dbReference type="EMBL" id="PZQ83333.1"/>
    </source>
</evidence>
<proteinExistence type="predicted"/>
<protein>
    <recommendedName>
        <fullName evidence="3">Lipoprotein</fullName>
    </recommendedName>
</protein>